<evidence type="ECO:0000259" key="6">
    <source>
        <dbReference type="Pfam" id="PF02872"/>
    </source>
</evidence>
<dbReference type="EMBL" id="QEWE01000018">
    <property type="protein sequence ID" value="REJ28145.1"/>
    <property type="molecule type" value="Genomic_DNA"/>
</dbReference>
<feature type="domain" description="Endonuclease YhcR N-terminal" evidence="8">
    <location>
        <begin position="40"/>
        <end position="144"/>
    </location>
</feature>
<keyword evidence="2" id="KW-0175">Coiled coil</keyword>
<accession>A0A3E0K407</accession>
<evidence type="ECO:0000313" key="9">
    <source>
        <dbReference type="EMBL" id="REJ28145.1"/>
    </source>
</evidence>
<dbReference type="InterPro" id="IPR006179">
    <property type="entry name" value="5_nucleotidase/apyrase"/>
</dbReference>
<feature type="coiled-coil region" evidence="2">
    <location>
        <begin position="997"/>
        <end position="1024"/>
    </location>
</feature>
<evidence type="ECO:0000313" key="10">
    <source>
        <dbReference type="Proteomes" id="UP000257014"/>
    </source>
</evidence>
<dbReference type="InterPro" id="IPR036691">
    <property type="entry name" value="Endo/exonu/phosph_ase_sf"/>
</dbReference>
<dbReference type="Pfam" id="PF19886">
    <property type="entry name" value="DUF6359"/>
    <property type="match status" value="1"/>
</dbReference>
<evidence type="ECO:0000259" key="8">
    <source>
        <dbReference type="Pfam" id="PF19886"/>
    </source>
</evidence>
<evidence type="ECO:0000256" key="4">
    <source>
        <dbReference type="SAM" id="Phobius"/>
    </source>
</evidence>
<dbReference type="GO" id="GO:0009166">
    <property type="term" value="P:nucleotide catabolic process"/>
    <property type="evidence" value="ECO:0007669"/>
    <property type="project" value="InterPro"/>
</dbReference>
<dbReference type="InterPro" id="IPR036907">
    <property type="entry name" value="5'-Nucleotdase_C_sf"/>
</dbReference>
<feature type="compositionally biased region" description="Gly residues" evidence="3">
    <location>
        <begin position="1233"/>
        <end position="1261"/>
    </location>
</feature>
<feature type="compositionally biased region" description="Basic and acidic residues" evidence="3">
    <location>
        <begin position="1290"/>
        <end position="1305"/>
    </location>
</feature>
<dbReference type="GO" id="GO:0000166">
    <property type="term" value="F:nucleotide binding"/>
    <property type="evidence" value="ECO:0007669"/>
    <property type="project" value="InterPro"/>
</dbReference>
<evidence type="ECO:0000259" key="7">
    <source>
        <dbReference type="Pfam" id="PF19580"/>
    </source>
</evidence>
<dbReference type="RefSeq" id="WP_276643800.1">
    <property type="nucleotide sequence ID" value="NZ_QEWE01000018.1"/>
</dbReference>
<dbReference type="Gene3D" id="3.60.10.10">
    <property type="entry name" value="Endonuclease/exonuclease/phosphatase"/>
    <property type="match status" value="1"/>
</dbReference>
<dbReference type="Pfam" id="PF02872">
    <property type="entry name" value="5_nucleotid_C"/>
    <property type="match status" value="1"/>
</dbReference>
<evidence type="ECO:0000259" key="5">
    <source>
        <dbReference type="Pfam" id="PF00149"/>
    </source>
</evidence>
<name>A0A3E0K407_9BACI</name>
<dbReference type="SUPFAM" id="SSF55816">
    <property type="entry name" value="5'-nucleotidase (syn. UDP-sugar hydrolase), C-terminal domain"/>
    <property type="match status" value="1"/>
</dbReference>
<dbReference type="FunFam" id="3.90.780.10:FF:000015">
    <property type="entry name" value="Trifunctional nucleotide phosphoesterase protein YfkN"/>
    <property type="match status" value="1"/>
</dbReference>
<dbReference type="InterPro" id="IPR004843">
    <property type="entry name" value="Calcineurin-like_PHP"/>
</dbReference>
<protein>
    <recommendedName>
        <fullName evidence="11">5'-nucleotidase</fullName>
    </recommendedName>
</protein>
<dbReference type="Gene3D" id="3.60.21.10">
    <property type="match status" value="1"/>
</dbReference>
<dbReference type="InterPro" id="IPR008334">
    <property type="entry name" value="5'-Nucleotdase_C"/>
</dbReference>
<evidence type="ECO:0000256" key="1">
    <source>
        <dbReference type="ARBA" id="ARBA00022729"/>
    </source>
</evidence>
<dbReference type="InterPro" id="IPR045939">
    <property type="entry name" value="YhcR_N"/>
</dbReference>
<keyword evidence="4" id="KW-0472">Membrane</keyword>
<sequence length="1520" mass="164700">MRIFLERFLKVFVVFALLLNYSIPFAQISQAAENENGKVLTVAEAIAENSGQATVAGYVVGYVKAKNNIQFEAPFPDDYNFALADTPGERDPAKILPVQITSGFRANFGLKSNPGILGKKVYVTGSLEPYFSMPGLKSPTDIRFEEGTPEQPPEEQPGEGETLTISDIQGEGHFSPYKDRKVKNVQGVVTFVVDNSNFYIQSPNPDNDPDTSEGLLVYKRDHGVRTGNLVEVSGTVKEWVITSGKKDVDLPVTEINADEVRVLQPQTELPEPVVLDPPAEVIDNDGFSQFDPEEDAIDYYESLEGMRVSIVNPLVAGPQSYGEIPVLTKTAEGKTYTTEGGILLTEESANPERIFIDVFDPNFDAKTGDRFLGTVTGVLTFDYSNFKVLTDKDSLPELAKREFTPPVTRLKSGGNVLTVATYNIENYYSGLAEKTEKLAKSIVVNLNAPDIIGLVEMQDNDGEKDSGTTAADANYEALIQAIKAHGGPAYQWTDIAPKDKADGGAPGGNIRVGFLYNPERVQLVPGKKGTADEAVQFENGKLTLNPGRIDPANPAFTDSRKPLAAQFRFNGEDIIVIANHFNSKGGDDPLYGVHQPPVLKSETQRMQIAEVVHNFVAGILAEDPEANVIVLGDLNDFQFANPLKKLKGNILENLIDKVPLKKRYSYIYEGNSQVLDHILATKKLAAAAKADIVHINAPYMEIHGRVSDHDPVIAQFDFGQLPAEEKGFALTVMHTNDTHANVEQFPFLATAVDEVRSRAKNSLLLHAGDVFSGTLYFNTQLGQADLYFMNAVGYDAMTFGNHEFDKGSKVLADFVKGAKFPFVSANIDFSKDALLGHLVEKEIGQPGDDGKIYPAVIEEIDGEKVGIFGLTTEDTPTISSPSAETRFSEAKEKAEETVESLEDMGIDKIIALSHLGYDKDLELAKAVDGIDVIVGGHTHTVLEHGVLVDKEEPTVIVQAGEKLNYLGVLDVTFDERGVVRDYEAELLPLNADNYAKDAVLEAKVQQYKAEIDELLKEVVGATTVDLDGERANVRTKETNLGNLIADGMVWKMKQFLPETTIALQNGGGIRASIKAGDITMGDVRTVLPFENTLVAIQLTGEELLEALEHSVSAYPAQSGGFLQVSGLRFKFDPEKPAGERVWFVEAKSADGKFEPLKKDALYTVATNSFTAKGGDGYDSLKRAYEDGRMKNLDIPDYEVFSEYLRQFGPVSPQVEGRIVAEKQPEEPGEEPGDGGTEPPGGDQPGDGEPGGDQPGDGGGQPGDDQPGSGDQPGDDKPGSGNDQPGGGTEPPRDETGGGELLDHVTVRPAVKGNTTAIADEDIAKLKPEGLLTVEVDADTAVLALTADQVRLLKEKRATVQFKNRLVSVAVPAEALPDGPVKIEMKRLPDLKEAVSAVYDFNLYDGNGNKVTGFNPPVTLAFHVRADHKDNLNMYYYNEGKKQWELVPGAVYKDGTVSVHVSHFSIYTVSDKDLTEGNGKAGAGSPLPDTATGMFQALAAGLVLILASLLLAARVRRAKEQ</sequence>
<feature type="compositionally biased region" description="Low complexity" evidence="3">
    <location>
        <begin position="1262"/>
        <end position="1271"/>
    </location>
</feature>
<dbReference type="PRINTS" id="PR01607">
    <property type="entry name" value="APYRASEFAMLY"/>
</dbReference>
<dbReference type="Gene3D" id="3.90.780.10">
    <property type="entry name" value="5'-Nucleotidase, C-terminal domain"/>
    <property type="match status" value="1"/>
</dbReference>
<feature type="transmembrane region" description="Helical" evidence="4">
    <location>
        <begin position="1493"/>
        <end position="1512"/>
    </location>
</feature>
<dbReference type="CDD" id="cd04486">
    <property type="entry name" value="YhcR_OBF_like"/>
    <property type="match status" value="1"/>
</dbReference>
<feature type="region of interest" description="Disordered" evidence="3">
    <location>
        <begin position="1222"/>
        <end position="1307"/>
    </location>
</feature>
<dbReference type="PROSITE" id="PS00785">
    <property type="entry name" value="5_NUCLEOTIDASE_1"/>
    <property type="match status" value="1"/>
</dbReference>
<keyword evidence="4" id="KW-0812">Transmembrane</keyword>
<reference evidence="9 10" key="1">
    <citation type="submission" date="2018-03" db="EMBL/GenBank/DDBJ databases">
        <authorList>
            <person name="Keele B.F."/>
        </authorList>
    </citation>
    <scope>NUCLEOTIDE SEQUENCE [LARGE SCALE GENOMIC DNA]</scope>
    <source>
        <strain evidence="9">ZCTH4_d</strain>
    </source>
</reference>
<gene>
    <name evidence="9" type="ORF">C6P37_09905</name>
</gene>
<dbReference type="Proteomes" id="UP000257014">
    <property type="component" value="Unassembled WGS sequence"/>
</dbReference>
<dbReference type="SUPFAM" id="SSF56300">
    <property type="entry name" value="Metallo-dependent phosphatases"/>
    <property type="match status" value="1"/>
</dbReference>
<evidence type="ECO:0000256" key="3">
    <source>
        <dbReference type="SAM" id="MobiDB-lite"/>
    </source>
</evidence>
<organism evidence="9 10">
    <name type="scientific">Caldibacillus debilis</name>
    <dbReference type="NCBI Taxonomy" id="301148"/>
    <lineage>
        <taxon>Bacteria</taxon>
        <taxon>Bacillati</taxon>
        <taxon>Bacillota</taxon>
        <taxon>Bacilli</taxon>
        <taxon>Bacillales</taxon>
        <taxon>Bacillaceae</taxon>
        <taxon>Caldibacillus</taxon>
    </lineage>
</organism>
<dbReference type="GO" id="GO:0016788">
    <property type="term" value="F:hydrolase activity, acting on ester bonds"/>
    <property type="evidence" value="ECO:0007669"/>
    <property type="project" value="InterPro"/>
</dbReference>
<feature type="domain" description="5'-Nucleotidase C-terminal" evidence="6">
    <location>
        <begin position="1018"/>
        <end position="1181"/>
    </location>
</feature>
<evidence type="ECO:0000256" key="2">
    <source>
        <dbReference type="SAM" id="Coils"/>
    </source>
</evidence>
<comment type="caution">
    <text evidence="9">The sequence shown here is derived from an EMBL/GenBank/DDBJ whole genome shotgun (WGS) entry which is preliminary data.</text>
</comment>
<keyword evidence="1" id="KW-0732">Signal</keyword>
<feature type="domain" description="Calcineurin-like phosphoesterase" evidence="5">
    <location>
        <begin position="731"/>
        <end position="940"/>
    </location>
</feature>
<dbReference type="SUPFAM" id="SSF56219">
    <property type="entry name" value="DNase I-like"/>
    <property type="match status" value="1"/>
</dbReference>
<dbReference type="InterPro" id="IPR029052">
    <property type="entry name" value="Metallo-depent_PP-like"/>
</dbReference>
<feature type="domain" description="Endonuclease/exonuclease/phosphatase" evidence="7">
    <location>
        <begin position="549"/>
        <end position="692"/>
    </location>
</feature>
<dbReference type="Pfam" id="PF19580">
    <property type="entry name" value="Exo_endo_phos_3"/>
    <property type="match status" value="1"/>
</dbReference>
<dbReference type="InterPro" id="IPR005135">
    <property type="entry name" value="Endo/exonuclease/phosphatase"/>
</dbReference>
<dbReference type="PANTHER" id="PTHR42834">
    <property type="entry name" value="ENDONUCLEASE/EXONUCLEASE/PHOSPHATASE FAMILY PROTEIN (AFU_ORTHOLOGUE AFUA_3G09210)"/>
    <property type="match status" value="1"/>
</dbReference>
<dbReference type="PANTHER" id="PTHR42834:SF1">
    <property type="entry name" value="ENDONUCLEASE_EXONUCLEASE_PHOSPHATASE FAMILY PROTEIN (AFU_ORTHOLOGUE AFUA_3G09210)"/>
    <property type="match status" value="1"/>
</dbReference>
<keyword evidence="4" id="KW-1133">Transmembrane helix</keyword>
<dbReference type="GO" id="GO:0046872">
    <property type="term" value="F:metal ion binding"/>
    <property type="evidence" value="ECO:0007669"/>
    <property type="project" value="InterPro"/>
</dbReference>
<dbReference type="InterPro" id="IPR006146">
    <property type="entry name" value="5'-Nucleotdase_CS"/>
</dbReference>
<dbReference type="Pfam" id="PF00149">
    <property type="entry name" value="Metallophos"/>
    <property type="match status" value="1"/>
</dbReference>
<evidence type="ECO:0008006" key="11">
    <source>
        <dbReference type="Google" id="ProtNLM"/>
    </source>
</evidence>
<proteinExistence type="predicted"/>